<keyword evidence="1" id="KW-0472">Membrane</keyword>
<dbReference type="OrthoDB" id="4804608at2"/>
<dbReference type="RefSeq" id="WP_096603228.1">
    <property type="nucleotide sequence ID" value="NZ_OBEN01000012.1"/>
</dbReference>
<name>A0A285P9D3_9AQUI</name>
<sequence length="212" mass="24665">MRKLLAILTLPVLTVLLSVRLAFTEFFVRWEYSKKDFPEDRWGLSNEVRLRIAKLGLRAVLSDEGMKDFKRSGFFGEREIKHMEDVKELLSFLFPTLYVLGVLWLFLTLSLGSKRNIGQVLIISGGITQGLVLIIFLISLINYDWLFTTFHNYVFDPYSWRFKDDDMLLRVYPMKFWFDATLFVGSLSFILGSVLQGVGFLLIKIDRARGWA</sequence>
<dbReference type="EMBL" id="OBEN01000012">
    <property type="protein sequence ID" value="SNZ16491.1"/>
    <property type="molecule type" value="Genomic_DNA"/>
</dbReference>
<keyword evidence="1" id="KW-0812">Transmembrane</keyword>
<dbReference type="AlphaFoldDB" id="A0A285P9D3"/>
<gene>
    <name evidence="2" type="ORF">SAMN06265353_1610</name>
</gene>
<dbReference type="NCBIfam" id="TIGR01906">
    <property type="entry name" value="integ_TIGR01906"/>
    <property type="match status" value="1"/>
</dbReference>
<keyword evidence="1" id="KW-1133">Transmembrane helix</keyword>
<organism evidence="2 3">
    <name type="scientific">Hydrogenobacter hydrogenophilus</name>
    <dbReference type="NCBI Taxonomy" id="35835"/>
    <lineage>
        <taxon>Bacteria</taxon>
        <taxon>Pseudomonadati</taxon>
        <taxon>Aquificota</taxon>
        <taxon>Aquificia</taxon>
        <taxon>Aquificales</taxon>
        <taxon>Aquificaceae</taxon>
        <taxon>Hydrogenobacter</taxon>
    </lineage>
</organism>
<feature type="transmembrane region" description="Helical" evidence="1">
    <location>
        <begin position="121"/>
        <end position="143"/>
    </location>
</feature>
<accession>A0A285P9D3</accession>
<protein>
    <submittedName>
        <fullName evidence="2">Integral membrane protein TIGR01906</fullName>
    </submittedName>
</protein>
<dbReference type="Proteomes" id="UP000218627">
    <property type="component" value="Unassembled WGS sequence"/>
</dbReference>
<evidence type="ECO:0000256" key="1">
    <source>
        <dbReference type="SAM" id="Phobius"/>
    </source>
</evidence>
<feature type="transmembrane region" description="Helical" evidence="1">
    <location>
        <begin position="89"/>
        <end position="109"/>
    </location>
</feature>
<proteinExistence type="predicted"/>
<dbReference type="Pfam" id="PF07314">
    <property type="entry name" value="Lit"/>
    <property type="match status" value="1"/>
</dbReference>
<dbReference type="InterPro" id="IPR010178">
    <property type="entry name" value="Lit"/>
</dbReference>
<evidence type="ECO:0000313" key="3">
    <source>
        <dbReference type="Proteomes" id="UP000218627"/>
    </source>
</evidence>
<feature type="transmembrane region" description="Helical" evidence="1">
    <location>
        <begin position="176"/>
        <end position="203"/>
    </location>
</feature>
<keyword evidence="3" id="KW-1185">Reference proteome</keyword>
<reference evidence="3" key="1">
    <citation type="submission" date="2017-09" db="EMBL/GenBank/DDBJ databases">
        <authorList>
            <person name="Varghese N."/>
            <person name="Submissions S."/>
        </authorList>
    </citation>
    <scope>NUCLEOTIDE SEQUENCE [LARGE SCALE GENOMIC DNA]</scope>
    <source>
        <strain evidence="3">DSM 2913</strain>
    </source>
</reference>
<evidence type="ECO:0000313" key="2">
    <source>
        <dbReference type="EMBL" id="SNZ16491.1"/>
    </source>
</evidence>